<name>A0A2S5GAI0_9BACL</name>
<sequence length="72" mass="7875">MPNYPVWSRSGYNQRFFGAPFIVAPFLGGLLGGALGSALVRPPIYGGYPPYPPPYFPPGGYPYPGYGPYPYR</sequence>
<dbReference type="AlphaFoldDB" id="A0A2S5GAI0"/>
<comment type="caution">
    <text evidence="2">The sequence shown here is derived from an EMBL/GenBank/DDBJ whole genome shotgun (WGS) entry which is preliminary data.</text>
</comment>
<evidence type="ECO:0000313" key="2">
    <source>
        <dbReference type="EMBL" id="PPA70008.1"/>
    </source>
</evidence>
<dbReference type="RefSeq" id="WP_104057958.1">
    <property type="nucleotide sequence ID" value="NZ_PREZ01000004.1"/>
</dbReference>
<proteinExistence type="predicted"/>
<reference evidence="2 3" key="1">
    <citation type="submission" date="2018-02" db="EMBL/GenBank/DDBJ databases">
        <title>Jeotgalibacillus proteolyticum sp. nov. a protease producing bacterium isolated from ocean sediments of Laizhou Bay.</title>
        <authorList>
            <person name="Li Y."/>
        </authorList>
    </citation>
    <scope>NUCLEOTIDE SEQUENCE [LARGE SCALE GENOMIC DNA]</scope>
    <source>
        <strain evidence="2 3">22-7</strain>
    </source>
</reference>
<keyword evidence="1" id="KW-0472">Membrane</keyword>
<evidence type="ECO:0000256" key="1">
    <source>
        <dbReference type="SAM" id="Phobius"/>
    </source>
</evidence>
<dbReference type="EMBL" id="PREZ01000004">
    <property type="protein sequence ID" value="PPA70008.1"/>
    <property type="molecule type" value="Genomic_DNA"/>
</dbReference>
<keyword evidence="1" id="KW-1133">Transmembrane helix</keyword>
<feature type="transmembrane region" description="Helical" evidence="1">
    <location>
        <begin position="20"/>
        <end position="40"/>
    </location>
</feature>
<accession>A0A2S5GAI0</accession>
<keyword evidence="1" id="KW-0812">Transmembrane</keyword>
<evidence type="ECO:0000313" key="3">
    <source>
        <dbReference type="Proteomes" id="UP000239047"/>
    </source>
</evidence>
<dbReference type="Proteomes" id="UP000239047">
    <property type="component" value="Unassembled WGS sequence"/>
</dbReference>
<gene>
    <name evidence="2" type="ORF">C4B60_10435</name>
</gene>
<protein>
    <submittedName>
        <fullName evidence="2">Uncharacterized protein</fullName>
    </submittedName>
</protein>
<keyword evidence="3" id="KW-1185">Reference proteome</keyword>
<organism evidence="2 3">
    <name type="scientific">Jeotgalibacillus proteolyticus</name>
    <dbReference type="NCBI Taxonomy" id="2082395"/>
    <lineage>
        <taxon>Bacteria</taxon>
        <taxon>Bacillati</taxon>
        <taxon>Bacillota</taxon>
        <taxon>Bacilli</taxon>
        <taxon>Bacillales</taxon>
        <taxon>Caryophanaceae</taxon>
        <taxon>Jeotgalibacillus</taxon>
    </lineage>
</organism>